<gene>
    <name evidence="3" type="ORF">MBM_03385</name>
</gene>
<dbReference type="InterPro" id="IPR041694">
    <property type="entry name" value="ADH_N_2"/>
</dbReference>
<accession>K1X088</accession>
<evidence type="ECO:0000259" key="2">
    <source>
        <dbReference type="SMART" id="SM00829"/>
    </source>
</evidence>
<dbReference type="InterPro" id="IPR036291">
    <property type="entry name" value="NAD(P)-bd_dom_sf"/>
</dbReference>
<dbReference type="Pfam" id="PF00107">
    <property type="entry name" value="ADH_zinc_N"/>
    <property type="match status" value="1"/>
</dbReference>
<proteinExistence type="predicted"/>
<keyword evidence="4" id="KW-1185">Reference proteome</keyword>
<dbReference type="eggNOG" id="KOG1196">
    <property type="taxonomic scope" value="Eukaryota"/>
</dbReference>
<dbReference type="PANTHER" id="PTHR43205:SF7">
    <property type="entry name" value="PROSTAGLANDIN REDUCTASE 1"/>
    <property type="match status" value="1"/>
</dbReference>
<dbReference type="InterPro" id="IPR013149">
    <property type="entry name" value="ADH-like_C"/>
</dbReference>
<sequence>MVQNKGFIFKQVPKGVPVPGQDLVVEARDFDPEQAPPSGGITTKNFFASFDPYQRGLMREPETRSYFPAYTLGQPITNSAVAKVLKSDSADFQAGDLVYGNIPTEEYSALEKEALAAVRVIDNPYNLDLKVFTGALGMPGLTAYSSLYEIGKPQKGETIFISAASGAVGQIVGQLAKHEGLRVIGSVGSDEKLDFIIDELKYDGGFNYKKENPLEALRRLAPDGIDIYYENVGGEQLEVALEVMNDFGRIVACGMVSEYNSEPDQRYGIRNLMYIVAKRISFRGFIVGDKNMGPLHFEEQYRNVSKWLHDGTFKARISVTEGIDNAPEGFVGMLQGKNFGKAVLKIADPEVSSGDSEDGKVTNLGEMFCFCFDATRIAGDTGGVSGCQGGWLRPTF</sequence>
<dbReference type="KEGG" id="mbe:MBM_03385"/>
<protein>
    <submittedName>
        <fullName evidence="3">NADP-dependent leukotriene B4 12-hydroxydehydrogenase</fullName>
    </submittedName>
</protein>
<organism evidence="3 4">
    <name type="scientific">Marssonina brunnea f. sp. multigermtubi (strain MB_m1)</name>
    <name type="common">Marssonina leaf spot fungus</name>
    <dbReference type="NCBI Taxonomy" id="1072389"/>
    <lineage>
        <taxon>Eukaryota</taxon>
        <taxon>Fungi</taxon>
        <taxon>Dikarya</taxon>
        <taxon>Ascomycota</taxon>
        <taxon>Pezizomycotina</taxon>
        <taxon>Leotiomycetes</taxon>
        <taxon>Helotiales</taxon>
        <taxon>Drepanopezizaceae</taxon>
        <taxon>Drepanopeziza</taxon>
    </lineage>
</organism>
<dbReference type="InParanoid" id="K1X088"/>
<dbReference type="GO" id="GO:0016628">
    <property type="term" value="F:oxidoreductase activity, acting on the CH-CH group of donors, NAD or NADP as acceptor"/>
    <property type="evidence" value="ECO:0007669"/>
    <property type="project" value="InterPro"/>
</dbReference>
<dbReference type="Proteomes" id="UP000006753">
    <property type="component" value="Unassembled WGS sequence"/>
</dbReference>
<dbReference type="OMA" id="WMSDIPQ"/>
<dbReference type="EMBL" id="JH921433">
    <property type="protein sequence ID" value="EKD18392.1"/>
    <property type="molecule type" value="Genomic_DNA"/>
</dbReference>
<dbReference type="CDD" id="cd05288">
    <property type="entry name" value="PGDH"/>
    <property type="match status" value="1"/>
</dbReference>
<dbReference type="InterPro" id="IPR020843">
    <property type="entry name" value="ER"/>
</dbReference>
<dbReference type="HOGENOM" id="CLU_026673_29_1_1"/>
<reference evidence="3 4" key="1">
    <citation type="journal article" date="2012" name="BMC Genomics">
        <title>Sequencing the genome of Marssonina brunnea reveals fungus-poplar co-evolution.</title>
        <authorList>
            <person name="Zhu S."/>
            <person name="Cao Y.-Z."/>
            <person name="Jiang C."/>
            <person name="Tan B.-Y."/>
            <person name="Wang Z."/>
            <person name="Feng S."/>
            <person name="Zhang L."/>
            <person name="Su X.-H."/>
            <person name="Brejova B."/>
            <person name="Vinar T."/>
            <person name="Xu M."/>
            <person name="Wang M.-X."/>
            <person name="Zhang S.-G."/>
            <person name="Huang M.-R."/>
            <person name="Wu R."/>
            <person name="Zhou Y."/>
        </authorList>
    </citation>
    <scope>NUCLEOTIDE SEQUENCE [LARGE SCALE GENOMIC DNA]</scope>
    <source>
        <strain evidence="3 4">MB_m1</strain>
    </source>
</reference>
<evidence type="ECO:0000256" key="1">
    <source>
        <dbReference type="ARBA" id="ARBA00023002"/>
    </source>
</evidence>
<dbReference type="OrthoDB" id="809632at2759"/>
<name>K1X088_MARBU</name>
<evidence type="ECO:0000313" key="3">
    <source>
        <dbReference type="EMBL" id="EKD18392.1"/>
    </source>
</evidence>
<dbReference type="SUPFAM" id="SSF51735">
    <property type="entry name" value="NAD(P)-binding Rossmann-fold domains"/>
    <property type="match status" value="1"/>
</dbReference>
<dbReference type="InterPro" id="IPR045010">
    <property type="entry name" value="MDR_fam"/>
</dbReference>
<dbReference type="AlphaFoldDB" id="K1X088"/>
<feature type="domain" description="Enoyl reductase (ER)" evidence="2">
    <location>
        <begin position="100"/>
        <end position="344"/>
    </location>
</feature>
<dbReference type="SUPFAM" id="SSF50129">
    <property type="entry name" value="GroES-like"/>
    <property type="match status" value="2"/>
</dbReference>
<dbReference type="InterPro" id="IPR011032">
    <property type="entry name" value="GroES-like_sf"/>
</dbReference>
<evidence type="ECO:0000313" key="4">
    <source>
        <dbReference type="Proteomes" id="UP000006753"/>
    </source>
</evidence>
<dbReference type="SMART" id="SM00829">
    <property type="entry name" value="PKS_ER"/>
    <property type="match status" value="1"/>
</dbReference>
<dbReference type="PANTHER" id="PTHR43205">
    <property type="entry name" value="PROSTAGLANDIN REDUCTASE"/>
    <property type="match status" value="1"/>
</dbReference>
<dbReference type="Pfam" id="PF16884">
    <property type="entry name" value="ADH_N_2"/>
    <property type="match status" value="1"/>
</dbReference>
<keyword evidence="1" id="KW-0560">Oxidoreductase</keyword>
<dbReference type="Gene3D" id="3.90.180.10">
    <property type="entry name" value="Medium-chain alcohol dehydrogenases, catalytic domain"/>
    <property type="match status" value="1"/>
</dbReference>
<dbReference type="Gene3D" id="3.40.50.720">
    <property type="entry name" value="NAD(P)-binding Rossmann-like Domain"/>
    <property type="match status" value="1"/>
</dbReference>
<dbReference type="FunFam" id="3.40.50.720:FF:000121">
    <property type="entry name" value="Prostaglandin reductase 2"/>
    <property type="match status" value="1"/>
</dbReference>